<accession>A0A6A6CSB3</accession>
<evidence type="ECO:0000313" key="2">
    <source>
        <dbReference type="EMBL" id="KAF2168366.1"/>
    </source>
</evidence>
<dbReference type="EMBL" id="ML993590">
    <property type="protein sequence ID" value="KAF2168366.1"/>
    <property type="molecule type" value="Genomic_DNA"/>
</dbReference>
<feature type="transmembrane region" description="Helical" evidence="1">
    <location>
        <begin position="247"/>
        <end position="268"/>
    </location>
</feature>
<reference evidence="2" key="1">
    <citation type="journal article" date="2020" name="Stud. Mycol.">
        <title>101 Dothideomycetes genomes: a test case for predicting lifestyles and emergence of pathogens.</title>
        <authorList>
            <person name="Haridas S."/>
            <person name="Albert R."/>
            <person name="Binder M."/>
            <person name="Bloem J."/>
            <person name="Labutti K."/>
            <person name="Salamov A."/>
            <person name="Andreopoulos B."/>
            <person name="Baker S."/>
            <person name="Barry K."/>
            <person name="Bills G."/>
            <person name="Bluhm B."/>
            <person name="Cannon C."/>
            <person name="Castanera R."/>
            <person name="Culley D."/>
            <person name="Daum C."/>
            <person name="Ezra D."/>
            <person name="Gonzalez J."/>
            <person name="Henrissat B."/>
            <person name="Kuo A."/>
            <person name="Liang C."/>
            <person name="Lipzen A."/>
            <person name="Lutzoni F."/>
            <person name="Magnuson J."/>
            <person name="Mondo S."/>
            <person name="Nolan M."/>
            <person name="Ohm R."/>
            <person name="Pangilinan J."/>
            <person name="Park H.-J."/>
            <person name="Ramirez L."/>
            <person name="Alfaro M."/>
            <person name="Sun H."/>
            <person name="Tritt A."/>
            <person name="Yoshinaga Y."/>
            <person name="Zwiers L.-H."/>
            <person name="Turgeon B."/>
            <person name="Goodwin S."/>
            <person name="Spatafora J."/>
            <person name="Crous P."/>
            <person name="Grigoriev I."/>
        </authorList>
    </citation>
    <scope>NUCLEOTIDE SEQUENCE</scope>
    <source>
        <strain evidence="2">ATCC 36951</strain>
    </source>
</reference>
<dbReference type="Gene3D" id="3.40.50.300">
    <property type="entry name" value="P-loop containing nucleotide triphosphate hydrolases"/>
    <property type="match status" value="1"/>
</dbReference>
<dbReference type="Proteomes" id="UP000799537">
    <property type="component" value="Unassembled WGS sequence"/>
</dbReference>
<dbReference type="PANTHER" id="PTHR36978:SF3">
    <property type="entry name" value="P-LOOP CONTAINING NUCLEOSIDE TRIPHOSPHATE HYDROLASE PROTEIN"/>
    <property type="match status" value="1"/>
</dbReference>
<gene>
    <name evidence="2" type="ORF">M409DRAFT_21118</name>
</gene>
<organism evidence="2 3">
    <name type="scientific">Zasmidium cellare ATCC 36951</name>
    <dbReference type="NCBI Taxonomy" id="1080233"/>
    <lineage>
        <taxon>Eukaryota</taxon>
        <taxon>Fungi</taxon>
        <taxon>Dikarya</taxon>
        <taxon>Ascomycota</taxon>
        <taxon>Pezizomycotina</taxon>
        <taxon>Dothideomycetes</taxon>
        <taxon>Dothideomycetidae</taxon>
        <taxon>Mycosphaerellales</taxon>
        <taxon>Mycosphaerellaceae</taxon>
        <taxon>Zasmidium</taxon>
    </lineage>
</organism>
<evidence type="ECO:0008006" key="4">
    <source>
        <dbReference type="Google" id="ProtNLM"/>
    </source>
</evidence>
<keyword evidence="3" id="KW-1185">Reference proteome</keyword>
<keyword evidence="1" id="KW-0472">Membrane</keyword>
<dbReference type="InterPro" id="IPR040632">
    <property type="entry name" value="Sulfotransfer_4"/>
</dbReference>
<dbReference type="PANTHER" id="PTHR36978">
    <property type="entry name" value="P-LOOP CONTAINING NUCLEOTIDE TRIPHOSPHATE HYDROLASE"/>
    <property type="match status" value="1"/>
</dbReference>
<dbReference type="SUPFAM" id="SSF52540">
    <property type="entry name" value="P-loop containing nucleoside triphosphate hydrolases"/>
    <property type="match status" value="1"/>
</dbReference>
<dbReference type="AlphaFoldDB" id="A0A6A6CSB3"/>
<keyword evidence="1" id="KW-1133">Transmembrane helix</keyword>
<proteinExistence type="predicted"/>
<sequence length="269" mass="29646">MGAEASKPQPGAKLQVIGAGLPRTGTASFSAALTILLKGPVYHGGTQNLVSGDPHHIKTWIDILCRTPYKSPADKEYVMRKIKAITDGYVAVADTPHSLFVPELMELYPDAKVVCTVRDPDAWTSSIAATSSSSLQTLLPILLFWLPAMSYFPRYIAHIQGGRWGELYAEPGEKWSMGKHVWYKHMEFLERVVPKEKLALFDVKEGWGPLCKAVGVDREVVGGVEFPRVNDGKAIEEFAGRCVRRGLVRWAVFLGVVAAGVGVAWRVWK</sequence>
<evidence type="ECO:0000256" key="1">
    <source>
        <dbReference type="SAM" id="Phobius"/>
    </source>
</evidence>
<protein>
    <recommendedName>
        <fullName evidence="4">NAD dependent epimerase/dehydratase</fullName>
    </recommendedName>
</protein>
<dbReference type="GeneID" id="54558983"/>
<keyword evidence="1" id="KW-0812">Transmembrane</keyword>
<dbReference type="InterPro" id="IPR027417">
    <property type="entry name" value="P-loop_NTPase"/>
</dbReference>
<evidence type="ECO:0000313" key="3">
    <source>
        <dbReference type="Proteomes" id="UP000799537"/>
    </source>
</evidence>
<dbReference type="RefSeq" id="XP_033669255.1">
    <property type="nucleotide sequence ID" value="XM_033805711.1"/>
</dbReference>
<dbReference type="Pfam" id="PF17784">
    <property type="entry name" value="Sulfotransfer_4"/>
    <property type="match status" value="1"/>
</dbReference>
<dbReference type="OrthoDB" id="408152at2759"/>
<name>A0A6A6CSB3_ZASCE</name>